<evidence type="ECO:0000256" key="2">
    <source>
        <dbReference type="ARBA" id="ARBA00009685"/>
    </source>
</evidence>
<dbReference type="Pfam" id="PF00438">
    <property type="entry name" value="S-AdoMet_synt_N"/>
    <property type="match status" value="1"/>
</dbReference>
<dbReference type="NCBIfam" id="TIGR01034">
    <property type="entry name" value="metK"/>
    <property type="match status" value="1"/>
</dbReference>
<dbReference type="FunFam" id="3.30.300.10:FF:000003">
    <property type="entry name" value="S-adenosylmethionine synthase"/>
    <property type="match status" value="1"/>
</dbReference>
<protein>
    <recommendedName>
        <fullName evidence="11">S-adenosylmethionine synthase</fullName>
        <shortName evidence="11">AdoMet synthase</shortName>
        <ecNumber evidence="11">2.5.1.6</ecNumber>
    </recommendedName>
    <alternativeName>
        <fullName evidence="11">MAT</fullName>
    </alternativeName>
    <alternativeName>
        <fullName evidence="11">Methionine adenosyltransferase</fullName>
    </alternativeName>
</protein>
<dbReference type="GO" id="GO:0005524">
    <property type="term" value="F:ATP binding"/>
    <property type="evidence" value="ECO:0007669"/>
    <property type="project" value="UniProtKB-UniRule"/>
</dbReference>
<feature type="binding site" description="in other chain" evidence="11">
    <location>
        <position position="274"/>
    </location>
    <ligand>
        <name>L-methionine</name>
        <dbReference type="ChEBI" id="CHEBI:57844"/>
        <note>ligand shared between two neighboring subunits</note>
    </ligand>
</feature>
<keyword evidence="5 11" id="KW-0479">Metal-binding</keyword>
<comment type="cofactor">
    <cofactor evidence="11">
        <name>Mg(2+)</name>
        <dbReference type="ChEBI" id="CHEBI:18420"/>
    </cofactor>
    <text evidence="11">Binds 2 divalent ions per subunit.</text>
</comment>
<evidence type="ECO:0000313" key="18">
    <source>
        <dbReference type="Proteomes" id="UP000636888"/>
    </source>
</evidence>
<evidence type="ECO:0000256" key="6">
    <source>
        <dbReference type="ARBA" id="ARBA00022741"/>
    </source>
</evidence>
<dbReference type="Proteomes" id="UP000636888">
    <property type="component" value="Unassembled WGS sequence"/>
</dbReference>
<keyword evidence="18" id="KW-1185">Reference proteome</keyword>
<comment type="pathway">
    <text evidence="1 11">Amino-acid biosynthesis; S-adenosyl-L-methionine biosynthesis; S-adenosyl-L-methionine from L-methionine: step 1/1.</text>
</comment>
<keyword evidence="3 11" id="KW-0554">One-carbon metabolism</keyword>
<dbReference type="SUPFAM" id="SSF55973">
    <property type="entry name" value="S-adenosylmethionine synthetase"/>
    <property type="match status" value="3"/>
</dbReference>
<dbReference type="EMBL" id="JAEMHM010000001">
    <property type="protein sequence ID" value="MBJ6723319.1"/>
    <property type="molecule type" value="Genomic_DNA"/>
</dbReference>
<keyword evidence="6 11" id="KW-0547">Nucleotide-binding</keyword>
<feature type="domain" description="S-adenosylmethionine synthetase C-terminal" evidence="16">
    <location>
        <begin position="237"/>
        <end position="376"/>
    </location>
</feature>
<comment type="caution">
    <text evidence="17">The sequence shown here is derived from an EMBL/GenBank/DDBJ whole genome shotgun (WGS) entry which is preliminary data.</text>
</comment>
<evidence type="ECO:0000256" key="3">
    <source>
        <dbReference type="ARBA" id="ARBA00022563"/>
    </source>
</evidence>
<evidence type="ECO:0000256" key="1">
    <source>
        <dbReference type="ARBA" id="ARBA00005224"/>
    </source>
</evidence>
<evidence type="ECO:0000256" key="12">
    <source>
        <dbReference type="RuleBase" id="RU000542"/>
    </source>
</evidence>
<dbReference type="HAMAP" id="MF_00086">
    <property type="entry name" value="S_AdoMet_synth1"/>
    <property type="match status" value="1"/>
</dbReference>
<dbReference type="PROSITE" id="PS00376">
    <property type="entry name" value="ADOMET_SYNTHASE_1"/>
    <property type="match status" value="1"/>
</dbReference>
<evidence type="ECO:0000256" key="10">
    <source>
        <dbReference type="ARBA" id="ARBA00048344"/>
    </source>
</evidence>
<comment type="similarity">
    <text evidence="2 11 13">Belongs to the AdoMet synthase family.</text>
</comment>
<dbReference type="PANTHER" id="PTHR11964">
    <property type="entry name" value="S-ADENOSYLMETHIONINE SYNTHETASE"/>
    <property type="match status" value="1"/>
</dbReference>
<dbReference type="CDD" id="cd18079">
    <property type="entry name" value="S-AdoMet_synt"/>
    <property type="match status" value="1"/>
</dbReference>
<feature type="domain" description="S-adenosylmethionine synthetase N-terminal" evidence="14">
    <location>
        <begin position="6"/>
        <end position="103"/>
    </location>
</feature>
<dbReference type="GO" id="GO:0006730">
    <property type="term" value="P:one-carbon metabolic process"/>
    <property type="evidence" value="ECO:0007669"/>
    <property type="project" value="UniProtKB-KW"/>
</dbReference>
<evidence type="ECO:0000256" key="4">
    <source>
        <dbReference type="ARBA" id="ARBA00022679"/>
    </source>
</evidence>
<name>A0A8J7IN19_9BACT</name>
<comment type="function">
    <text evidence="11">Catalyzes the formation of S-adenosylmethionine (AdoMet) from methionine and ATP. The overall synthetic reaction is composed of two sequential steps, AdoMet formation and the subsequent tripolyphosphate hydrolysis which occurs prior to release of AdoMet from the enzyme.</text>
</comment>
<feature type="binding site" description="in other chain" evidence="11">
    <location>
        <begin position="249"/>
        <end position="250"/>
    </location>
    <ligand>
        <name>ATP</name>
        <dbReference type="ChEBI" id="CHEBI:30616"/>
        <note>ligand shared between two neighboring subunits</note>
    </ligand>
</feature>
<comment type="subunit">
    <text evidence="11">Homotetramer; dimer of dimers.</text>
</comment>
<feature type="binding site" evidence="11">
    <location>
        <position position="270"/>
    </location>
    <ligand>
        <name>ATP</name>
        <dbReference type="ChEBI" id="CHEBI:30616"/>
        <note>ligand shared between two neighboring subunits</note>
    </ligand>
</feature>
<dbReference type="GO" id="GO:0004478">
    <property type="term" value="F:methionine adenosyltransferase activity"/>
    <property type="evidence" value="ECO:0007669"/>
    <property type="project" value="UniProtKB-UniRule"/>
</dbReference>
<evidence type="ECO:0000313" key="17">
    <source>
        <dbReference type="EMBL" id="MBJ6723319.1"/>
    </source>
</evidence>
<feature type="binding site" evidence="11">
    <location>
        <position position="19"/>
    </location>
    <ligand>
        <name>Mg(2+)</name>
        <dbReference type="ChEBI" id="CHEBI:18420"/>
    </ligand>
</feature>
<keyword evidence="4 11" id="KW-0808">Transferase</keyword>
<accession>A0A8J7IN19</accession>
<evidence type="ECO:0000259" key="16">
    <source>
        <dbReference type="Pfam" id="PF02773"/>
    </source>
</evidence>
<evidence type="ECO:0000256" key="5">
    <source>
        <dbReference type="ARBA" id="ARBA00022723"/>
    </source>
</evidence>
<dbReference type="GO" id="GO:0005737">
    <property type="term" value="C:cytoplasm"/>
    <property type="evidence" value="ECO:0007669"/>
    <property type="project" value="UniProtKB-SubCell"/>
</dbReference>
<dbReference type="AlphaFoldDB" id="A0A8J7IN19"/>
<evidence type="ECO:0000256" key="7">
    <source>
        <dbReference type="ARBA" id="ARBA00022840"/>
    </source>
</evidence>
<dbReference type="InterPro" id="IPR022636">
    <property type="entry name" value="S-AdoMet_synthetase_sfam"/>
</dbReference>
<feature type="binding site" evidence="11">
    <location>
        <position position="243"/>
    </location>
    <ligand>
        <name>ATP</name>
        <dbReference type="ChEBI" id="CHEBI:30616"/>
        <note>ligand shared between two neighboring subunits</note>
    </ligand>
</feature>
<feature type="binding site" description="in other chain" evidence="11">
    <location>
        <position position="58"/>
    </location>
    <ligand>
        <name>L-methionine</name>
        <dbReference type="ChEBI" id="CHEBI:57844"/>
        <note>ligand shared between two neighboring subunits</note>
    </ligand>
</feature>
<dbReference type="InterPro" id="IPR022629">
    <property type="entry name" value="S-AdoMet_synt_central"/>
</dbReference>
<keyword evidence="9 11" id="KW-0630">Potassium</keyword>
<dbReference type="UniPathway" id="UPA00315">
    <property type="reaction ID" value="UER00080"/>
</dbReference>
<dbReference type="PROSITE" id="PS00377">
    <property type="entry name" value="ADOMET_SYNTHASE_2"/>
    <property type="match status" value="1"/>
</dbReference>
<keyword evidence="8 11" id="KW-0460">Magnesium</keyword>
<dbReference type="InterPro" id="IPR002133">
    <property type="entry name" value="S-AdoMet_synthetase"/>
</dbReference>
<feature type="binding site" description="in other chain" evidence="11">
    <location>
        <begin position="234"/>
        <end position="235"/>
    </location>
    <ligand>
        <name>ATP</name>
        <dbReference type="ChEBI" id="CHEBI:30616"/>
        <note>ligand shared between two neighboring subunits</note>
    </ligand>
</feature>
<dbReference type="GO" id="GO:0000287">
    <property type="term" value="F:magnesium ion binding"/>
    <property type="evidence" value="ECO:0007669"/>
    <property type="project" value="UniProtKB-UniRule"/>
</dbReference>
<dbReference type="FunFam" id="3.30.300.10:FF:000001">
    <property type="entry name" value="S-adenosylmethionine synthase"/>
    <property type="match status" value="1"/>
</dbReference>
<reference evidence="17" key="1">
    <citation type="submission" date="2020-12" db="EMBL/GenBank/DDBJ databases">
        <title>Geomonas sp. Red875, isolated from river sediment.</title>
        <authorList>
            <person name="Xu Z."/>
            <person name="Zhang Z."/>
            <person name="Masuda Y."/>
            <person name="Itoh H."/>
            <person name="Senoo K."/>
        </authorList>
    </citation>
    <scope>NUCLEOTIDE SEQUENCE</scope>
    <source>
        <strain evidence="17">Red875</strain>
    </source>
</reference>
<keyword evidence="11" id="KW-0963">Cytoplasm</keyword>
<dbReference type="Gene3D" id="3.30.300.10">
    <property type="match status" value="3"/>
</dbReference>
<comment type="cofactor">
    <cofactor evidence="11">
        <name>K(+)</name>
        <dbReference type="ChEBI" id="CHEBI:29103"/>
    </cofactor>
    <text evidence="11">Binds 1 potassium ion per subunit.</text>
</comment>
<dbReference type="InterPro" id="IPR022630">
    <property type="entry name" value="S-AdoMet_synt_C"/>
</dbReference>
<evidence type="ECO:0000256" key="9">
    <source>
        <dbReference type="ARBA" id="ARBA00022958"/>
    </source>
</evidence>
<evidence type="ECO:0000256" key="11">
    <source>
        <dbReference type="HAMAP-Rule" id="MF_00086"/>
    </source>
</evidence>
<dbReference type="InterPro" id="IPR022628">
    <property type="entry name" value="S-AdoMet_synt_N"/>
</dbReference>
<evidence type="ECO:0000259" key="14">
    <source>
        <dbReference type="Pfam" id="PF00438"/>
    </source>
</evidence>
<dbReference type="GO" id="GO:0006556">
    <property type="term" value="P:S-adenosylmethionine biosynthetic process"/>
    <property type="evidence" value="ECO:0007669"/>
    <property type="project" value="UniProtKB-UniRule"/>
</dbReference>
<evidence type="ECO:0000259" key="15">
    <source>
        <dbReference type="Pfam" id="PF02772"/>
    </source>
</evidence>
<dbReference type="PIRSF" id="PIRSF000497">
    <property type="entry name" value="MAT"/>
    <property type="match status" value="1"/>
</dbReference>
<feature type="binding site" description="in other chain" evidence="11">
    <location>
        <position position="101"/>
    </location>
    <ligand>
        <name>L-methionine</name>
        <dbReference type="ChEBI" id="CHEBI:57844"/>
        <note>ligand shared between two neighboring subunits</note>
    </ligand>
</feature>
<dbReference type="InterPro" id="IPR022631">
    <property type="entry name" value="ADOMET_SYNTHASE_CS"/>
</dbReference>
<comment type="catalytic activity">
    <reaction evidence="10 11">
        <text>L-methionine + ATP + H2O = S-adenosyl-L-methionine + phosphate + diphosphate</text>
        <dbReference type="Rhea" id="RHEA:21080"/>
        <dbReference type="ChEBI" id="CHEBI:15377"/>
        <dbReference type="ChEBI" id="CHEBI:30616"/>
        <dbReference type="ChEBI" id="CHEBI:33019"/>
        <dbReference type="ChEBI" id="CHEBI:43474"/>
        <dbReference type="ChEBI" id="CHEBI:57844"/>
        <dbReference type="ChEBI" id="CHEBI:59789"/>
        <dbReference type="EC" id="2.5.1.6"/>
    </reaction>
</comment>
<keyword evidence="7 11" id="KW-0067">ATP-binding</keyword>
<dbReference type="Pfam" id="PF02772">
    <property type="entry name" value="S-AdoMet_synt_M"/>
    <property type="match status" value="1"/>
</dbReference>
<feature type="binding site" description="in other chain" evidence="11">
    <location>
        <position position="17"/>
    </location>
    <ligand>
        <name>ATP</name>
        <dbReference type="ChEBI" id="CHEBI:30616"/>
        <note>ligand shared between two neighboring subunits</note>
    </ligand>
</feature>
<sequence>MEMKDYIFTSESVSEGHPDKVADQVSDAILDAILAQDPKSRVACETLVTTGMAVIAGEITTNAIVDYPKIVRETIKEIGYNDSAMGFDWETCAILTSIDKQSPDISQGVTEGEGLFKEQGAGDQGLMFGFACNETPQLMPMSILLAHQLVEKLSNVRKSGVLDFLRPDSKSQVSIKYVDDKPVHVDTVVISSQHTPEVSYEMIKEGIIEEVVKKIIPAHLMDANTKFLINPTGRFVIGGPMGDCGLTGRKIIVDSYGGHGAHGGGAFSGKDPSKVDRSAAYMGRYVAKNLVAAGLCDKCEVQVAYAIGVAEPVSVMVDTSGTGKIPSSRISEIVREVFDLRPRAITETLDLLRPIYRKTAAYGHFGRELPEFTWERTDKVDIIRQKAGL</sequence>
<feature type="binding site" description="in other chain" evidence="11">
    <location>
        <begin position="168"/>
        <end position="170"/>
    </location>
    <ligand>
        <name>ATP</name>
        <dbReference type="ChEBI" id="CHEBI:30616"/>
        <note>ligand shared between two neighboring subunits</note>
    </ligand>
</feature>
<proteinExistence type="inferred from homology"/>
<feature type="region of interest" description="Flexible loop" evidence="11">
    <location>
        <begin position="101"/>
        <end position="111"/>
    </location>
</feature>
<feature type="domain" description="S-adenosylmethionine synthetase central" evidence="15">
    <location>
        <begin position="118"/>
        <end position="235"/>
    </location>
</feature>
<dbReference type="Pfam" id="PF02773">
    <property type="entry name" value="S-AdoMet_synt_C"/>
    <property type="match status" value="1"/>
</dbReference>
<organism evidence="17 18">
    <name type="scientific">Geomesophilobacter sediminis</name>
    <dbReference type="NCBI Taxonomy" id="2798584"/>
    <lineage>
        <taxon>Bacteria</taxon>
        <taxon>Pseudomonadati</taxon>
        <taxon>Thermodesulfobacteriota</taxon>
        <taxon>Desulfuromonadia</taxon>
        <taxon>Geobacterales</taxon>
        <taxon>Geobacteraceae</taxon>
        <taxon>Geomesophilobacter</taxon>
    </lineage>
</organism>
<feature type="binding site" evidence="11">
    <location>
        <position position="266"/>
    </location>
    <ligand>
        <name>ATP</name>
        <dbReference type="ChEBI" id="CHEBI:30616"/>
        <note>ligand shared between two neighboring subunits</note>
    </ligand>
</feature>
<evidence type="ECO:0000256" key="8">
    <source>
        <dbReference type="ARBA" id="ARBA00022842"/>
    </source>
</evidence>
<evidence type="ECO:0000256" key="13">
    <source>
        <dbReference type="RuleBase" id="RU004462"/>
    </source>
</evidence>
<comment type="subcellular location">
    <subcellularLocation>
        <location evidence="11 12">Cytoplasm</location>
    </subcellularLocation>
</comment>
<dbReference type="EC" id="2.5.1.6" evidence="11"/>
<gene>
    <name evidence="11" type="primary">metK</name>
    <name evidence="17" type="ORF">JFN93_01240</name>
</gene>
<dbReference type="FunFam" id="3.30.300.10:FF:000004">
    <property type="entry name" value="S-adenosylmethionine synthase"/>
    <property type="match status" value="1"/>
</dbReference>
<feature type="binding site" evidence="11">
    <location>
        <position position="243"/>
    </location>
    <ligand>
        <name>L-methionine</name>
        <dbReference type="ChEBI" id="CHEBI:57844"/>
        <note>ligand shared between two neighboring subunits</note>
    </ligand>
</feature>
<feature type="binding site" evidence="11">
    <location>
        <position position="45"/>
    </location>
    <ligand>
        <name>K(+)</name>
        <dbReference type="ChEBI" id="CHEBI:29103"/>
    </ligand>
</feature>
<dbReference type="RefSeq" id="WP_199382156.1">
    <property type="nucleotide sequence ID" value="NZ_JAEMHM010000001.1"/>
</dbReference>